<protein>
    <submittedName>
        <fullName evidence="2">Uncharacterized protein</fullName>
    </submittedName>
</protein>
<name>A0ABD3XCW0_SINWO</name>
<keyword evidence="3" id="KW-1185">Reference proteome</keyword>
<dbReference type="Proteomes" id="UP001634394">
    <property type="component" value="Unassembled WGS sequence"/>
</dbReference>
<organism evidence="2 3">
    <name type="scientific">Sinanodonta woodiana</name>
    <name type="common">Chinese pond mussel</name>
    <name type="synonym">Anodonta woodiana</name>
    <dbReference type="NCBI Taxonomy" id="1069815"/>
    <lineage>
        <taxon>Eukaryota</taxon>
        <taxon>Metazoa</taxon>
        <taxon>Spiralia</taxon>
        <taxon>Lophotrochozoa</taxon>
        <taxon>Mollusca</taxon>
        <taxon>Bivalvia</taxon>
        <taxon>Autobranchia</taxon>
        <taxon>Heteroconchia</taxon>
        <taxon>Palaeoheterodonta</taxon>
        <taxon>Unionida</taxon>
        <taxon>Unionoidea</taxon>
        <taxon>Unionidae</taxon>
        <taxon>Unioninae</taxon>
        <taxon>Sinanodonta</taxon>
    </lineage>
</organism>
<proteinExistence type="predicted"/>
<evidence type="ECO:0000313" key="2">
    <source>
        <dbReference type="EMBL" id="KAL3884121.1"/>
    </source>
</evidence>
<dbReference type="EMBL" id="JBJQND010000003">
    <property type="protein sequence ID" value="KAL3884121.1"/>
    <property type="molecule type" value="Genomic_DNA"/>
</dbReference>
<reference evidence="2 3" key="1">
    <citation type="submission" date="2024-11" db="EMBL/GenBank/DDBJ databases">
        <title>Chromosome-level genome assembly of the freshwater bivalve Anodonta woodiana.</title>
        <authorList>
            <person name="Chen X."/>
        </authorList>
    </citation>
    <scope>NUCLEOTIDE SEQUENCE [LARGE SCALE GENOMIC DNA]</scope>
    <source>
        <strain evidence="2">MN2024</strain>
        <tissue evidence="2">Gills</tissue>
    </source>
</reference>
<comment type="caution">
    <text evidence="2">The sequence shown here is derived from an EMBL/GenBank/DDBJ whole genome shotgun (WGS) entry which is preliminary data.</text>
</comment>
<accession>A0ABD3XCW0</accession>
<feature type="non-terminal residue" evidence="2">
    <location>
        <position position="67"/>
    </location>
</feature>
<sequence length="67" mass="7268">MRRHIQDEVLSPRTLSGCHVPDAVLSPRTLSGSQSDRSAITNRIGSLNSAKSNPEPNIKSLSSKKIK</sequence>
<gene>
    <name evidence="2" type="ORF">ACJMK2_030343</name>
</gene>
<evidence type="ECO:0000313" key="3">
    <source>
        <dbReference type="Proteomes" id="UP001634394"/>
    </source>
</evidence>
<dbReference type="AlphaFoldDB" id="A0ABD3XCW0"/>
<feature type="region of interest" description="Disordered" evidence="1">
    <location>
        <begin position="26"/>
        <end position="67"/>
    </location>
</feature>
<feature type="compositionally biased region" description="Polar residues" evidence="1">
    <location>
        <begin position="28"/>
        <end position="61"/>
    </location>
</feature>
<evidence type="ECO:0000256" key="1">
    <source>
        <dbReference type="SAM" id="MobiDB-lite"/>
    </source>
</evidence>